<keyword evidence="3" id="KW-0408">Iron</keyword>
<evidence type="ECO:0000256" key="2">
    <source>
        <dbReference type="ARBA" id="ARBA00022801"/>
    </source>
</evidence>
<organism evidence="6 7">
    <name type="scientific">Acinetobacter rudis</name>
    <dbReference type="NCBI Taxonomy" id="632955"/>
    <lineage>
        <taxon>Bacteria</taxon>
        <taxon>Pseudomonadati</taxon>
        <taxon>Pseudomonadota</taxon>
        <taxon>Gammaproteobacteria</taxon>
        <taxon>Moraxellales</taxon>
        <taxon>Moraxellaceae</taxon>
        <taxon>Acinetobacter</taxon>
    </lineage>
</organism>
<dbReference type="InterPro" id="IPR029052">
    <property type="entry name" value="Metallo-depent_PP-like"/>
</dbReference>
<dbReference type="InterPro" id="IPR004843">
    <property type="entry name" value="Calcineurin-like_PHP"/>
</dbReference>
<evidence type="ECO:0000313" key="7">
    <source>
        <dbReference type="Proteomes" id="UP001243844"/>
    </source>
</evidence>
<keyword evidence="2" id="KW-0378">Hydrolase</keyword>
<dbReference type="SUPFAM" id="SSF56300">
    <property type="entry name" value="Metallo-dependent phosphatases"/>
    <property type="match status" value="1"/>
</dbReference>
<comment type="caution">
    <text evidence="6">The sequence shown here is derived from an EMBL/GenBank/DDBJ whole genome shotgun (WGS) entry which is preliminary data.</text>
</comment>
<reference evidence="6" key="1">
    <citation type="submission" date="2023-08" db="EMBL/GenBank/DDBJ databases">
        <title>Emergence of clinically-relevant ST2 carbapenem-resistant Acinetobacter baumannii strains in hospital sewages in Zhejiang, East of China.</title>
        <authorList>
            <person name="Kaichao C."/>
            <person name="Zhang R."/>
        </authorList>
    </citation>
    <scope>NUCLEOTIDE SEQUENCE</scope>
    <source>
        <strain evidence="6">M-RB-37</strain>
    </source>
</reference>
<dbReference type="Proteomes" id="UP001243844">
    <property type="component" value="Unassembled WGS sequence"/>
</dbReference>
<dbReference type="RefSeq" id="WP_308973664.1">
    <property type="nucleotide sequence ID" value="NZ_JAVIDL010000004.1"/>
</dbReference>
<protein>
    <submittedName>
        <fullName evidence="6">Metallophosphoesterase</fullName>
    </submittedName>
</protein>
<dbReference type="PANTHER" id="PTHR42988">
    <property type="entry name" value="PHOSPHOHYDROLASE"/>
    <property type="match status" value="1"/>
</dbReference>
<dbReference type="AlphaFoldDB" id="A0AAW8J6W6"/>
<dbReference type="InterPro" id="IPR050884">
    <property type="entry name" value="CNP_phosphodiesterase-III"/>
</dbReference>
<evidence type="ECO:0000256" key="3">
    <source>
        <dbReference type="ARBA" id="ARBA00023004"/>
    </source>
</evidence>
<proteinExistence type="inferred from homology"/>
<gene>
    <name evidence="6" type="ORF">RFH47_03670</name>
</gene>
<comment type="similarity">
    <text evidence="4">Belongs to the cyclic nucleotide phosphodiesterase class-III family.</text>
</comment>
<evidence type="ECO:0000256" key="1">
    <source>
        <dbReference type="ARBA" id="ARBA00022723"/>
    </source>
</evidence>
<dbReference type="GO" id="GO:0046872">
    <property type="term" value="F:metal ion binding"/>
    <property type="evidence" value="ECO:0007669"/>
    <property type="project" value="UniProtKB-KW"/>
</dbReference>
<dbReference type="Gene3D" id="3.60.21.10">
    <property type="match status" value="1"/>
</dbReference>
<name>A0AAW8J6W6_9GAMM</name>
<evidence type="ECO:0000256" key="4">
    <source>
        <dbReference type="ARBA" id="ARBA00025742"/>
    </source>
</evidence>
<dbReference type="Pfam" id="PF00149">
    <property type="entry name" value="Metallophos"/>
    <property type="match status" value="1"/>
</dbReference>
<accession>A0AAW8J6W6</accession>
<sequence length="256" mass="29932">MLLHLSDLHFGTQRQECLDAIQRFCQQYQPEVIVISGDLTQRARFHEFYQCKQFLQLLGIPYFVVPGNHDIPLYHLLNRAFRPFHYYELFFGDLEQQLETEHYYLVGVNTVRPYFHTKAVISKQQIGQVEVQLQQAPANKLLTLVSHQPFYTAEHEHHHRSDCPALAEQAIKQWGHHGLKVLLHGHFHLSAVYDFNQHYQLGLTHGVYEVHAGTGCSNRLYKQLTNSFNVIYPDATVEHYDFSDQEQEFILRTSIG</sequence>
<evidence type="ECO:0000313" key="6">
    <source>
        <dbReference type="EMBL" id="MDQ8934832.1"/>
    </source>
</evidence>
<feature type="domain" description="Calcineurin-like phosphoesterase" evidence="5">
    <location>
        <begin position="2"/>
        <end position="188"/>
    </location>
</feature>
<dbReference type="GO" id="GO:0016787">
    <property type="term" value="F:hydrolase activity"/>
    <property type="evidence" value="ECO:0007669"/>
    <property type="project" value="UniProtKB-KW"/>
</dbReference>
<dbReference type="PANTHER" id="PTHR42988:SF2">
    <property type="entry name" value="CYCLIC NUCLEOTIDE PHOSPHODIESTERASE CBUA0032-RELATED"/>
    <property type="match status" value="1"/>
</dbReference>
<evidence type="ECO:0000259" key="5">
    <source>
        <dbReference type="Pfam" id="PF00149"/>
    </source>
</evidence>
<keyword evidence="1" id="KW-0479">Metal-binding</keyword>
<dbReference type="EMBL" id="JAVIDL010000004">
    <property type="protein sequence ID" value="MDQ8934832.1"/>
    <property type="molecule type" value="Genomic_DNA"/>
</dbReference>